<organism evidence="2 3">
    <name type="scientific">Sinocyclocheilus anshuiensis</name>
    <dbReference type="NCBI Taxonomy" id="1608454"/>
    <lineage>
        <taxon>Eukaryota</taxon>
        <taxon>Metazoa</taxon>
        <taxon>Chordata</taxon>
        <taxon>Craniata</taxon>
        <taxon>Vertebrata</taxon>
        <taxon>Euteleostomi</taxon>
        <taxon>Actinopterygii</taxon>
        <taxon>Neopterygii</taxon>
        <taxon>Teleostei</taxon>
        <taxon>Ostariophysi</taxon>
        <taxon>Cypriniformes</taxon>
        <taxon>Cyprinidae</taxon>
        <taxon>Cyprininae</taxon>
        <taxon>Sinocyclocheilus</taxon>
    </lineage>
</organism>
<feature type="compositionally biased region" description="Basic and acidic residues" evidence="1">
    <location>
        <begin position="75"/>
        <end position="88"/>
    </location>
</feature>
<keyword evidence="3" id="KW-1185">Reference proteome</keyword>
<protein>
    <submittedName>
        <fullName evidence="2">Uncharacterized protein</fullName>
    </submittedName>
</protein>
<feature type="region of interest" description="Disordered" evidence="1">
    <location>
        <begin position="75"/>
        <end position="103"/>
    </location>
</feature>
<dbReference type="GO" id="GO:0007099">
    <property type="term" value="P:centriole replication"/>
    <property type="evidence" value="ECO:0007669"/>
    <property type="project" value="InterPro"/>
</dbReference>
<reference evidence="2" key="1">
    <citation type="submission" date="2025-08" db="UniProtKB">
        <authorList>
            <consortium name="Ensembl"/>
        </authorList>
    </citation>
    <scope>IDENTIFICATION</scope>
</reference>
<dbReference type="PANTHER" id="PTHR13594">
    <property type="entry name" value="CENTRIOLAR COILED-COIL PROTEIN OF 110 KDA"/>
    <property type="match status" value="1"/>
</dbReference>
<dbReference type="GO" id="GO:0005814">
    <property type="term" value="C:centriole"/>
    <property type="evidence" value="ECO:0007669"/>
    <property type="project" value="InterPro"/>
</dbReference>
<dbReference type="Ensembl" id="ENSSANT00000037141.1">
    <property type="protein sequence ID" value="ENSSANP00000034865.1"/>
    <property type="gene ID" value="ENSSANG00000017901.1"/>
</dbReference>
<dbReference type="Proteomes" id="UP000472260">
    <property type="component" value="Unassembled WGS sequence"/>
</dbReference>
<dbReference type="GO" id="GO:1903723">
    <property type="term" value="P:negative regulation of centriole elongation"/>
    <property type="evidence" value="ECO:0007669"/>
    <property type="project" value="TreeGrafter"/>
</dbReference>
<name>A0A671MN56_9TELE</name>
<dbReference type="InterPro" id="IPR033207">
    <property type="entry name" value="CCP110"/>
</dbReference>
<evidence type="ECO:0000256" key="1">
    <source>
        <dbReference type="SAM" id="MobiDB-lite"/>
    </source>
</evidence>
<dbReference type="GO" id="GO:0032465">
    <property type="term" value="P:regulation of cytokinesis"/>
    <property type="evidence" value="ECO:0007669"/>
    <property type="project" value="InterPro"/>
</dbReference>
<sequence length="103" mass="11936">METEKVKNLQQTIGDTQELIRSFSTDAPQRNTSLSEQDLSLQERVRAQLRAALFDIHDIFFTMTLEERLSLLQQDREKEKAKSPKDKVISSAATQKSLDRKKR</sequence>
<evidence type="ECO:0000313" key="3">
    <source>
        <dbReference type="Proteomes" id="UP000472260"/>
    </source>
</evidence>
<dbReference type="GO" id="GO:0032053">
    <property type="term" value="P:ciliary basal body organization"/>
    <property type="evidence" value="ECO:0007669"/>
    <property type="project" value="TreeGrafter"/>
</dbReference>
<reference evidence="2" key="2">
    <citation type="submission" date="2025-09" db="UniProtKB">
        <authorList>
            <consortium name="Ensembl"/>
        </authorList>
    </citation>
    <scope>IDENTIFICATION</scope>
</reference>
<dbReference type="AlphaFoldDB" id="A0A671MN56"/>
<dbReference type="PANTHER" id="PTHR13594:SF3">
    <property type="entry name" value="CENTRIOLAR COILED-COIL PROTEIN OF 110 KDA-LIKE ISOFORM X3"/>
    <property type="match status" value="1"/>
</dbReference>
<accession>A0A671MN56</accession>
<evidence type="ECO:0000313" key="2">
    <source>
        <dbReference type="Ensembl" id="ENSSANP00000034865.1"/>
    </source>
</evidence>
<proteinExistence type="predicted"/>